<gene>
    <name evidence="5" type="ORF">A2008_09510</name>
</gene>
<dbReference type="InterPro" id="IPR008274">
    <property type="entry name" value="AldOxase/xan_DH_MoCoBD1"/>
</dbReference>
<organism evidence="5 6">
    <name type="scientific">Candidatus Wallbacteria bacterium GWC2_49_35</name>
    <dbReference type="NCBI Taxonomy" id="1817813"/>
    <lineage>
        <taxon>Bacteria</taxon>
        <taxon>Candidatus Walliibacteriota</taxon>
    </lineage>
</organism>
<dbReference type="SMART" id="SM01008">
    <property type="entry name" value="Ald_Xan_dh_C"/>
    <property type="match status" value="1"/>
</dbReference>
<sequence>MLTKKQNLYSVVGKKVTRVDAHEKIDGSAKYVDDLAFDEMLFAKMVCSTIPSGRIKKIDKSRALKLKGVAAVLTAEDITGLNKIGCVVDDQPLLAADIVRFTGEPLAIVAAETRAIAEEAAGLVDIEYEPLEPVLNVDESFSEKIKVHPKGNTVCHYKIRKGGDIDDAFSKSHAVFEKTFTINYQEHLYLETQGCIALPENGGITVYASIQCPFYVQGAVATALGLPFSKVRIIQCVVGGGFGGKEDVPSEYAAKAALLAYILKKPVKLILDRAQDLMVSSKRHPMKMEYKVGVTRKGKINALKVRALADSGAYTTLSTVVLFRTSVHFGGPYVIPNVQGDIIGLYTNRVPCGAYRGFGTPQVIYAMESMINIICNEMGFDPFEFRRNNALKKGALSITSHKIKESCGLIETIDKARKESDYDKRKKEFDKWNADPSKRTLKGLGVSSIFYGMNLGAKGWSFDKAGSHIQISRDGSITLCVGNVEMGQGAKTVLAQIAAEALGCEVSTINFTNADTNVIPDSGPTVASRTTVMSGNALLDAANKLRKKLIDAAAEVLKIRANQVMAKHGRFYNIKDSHQFITFSDLAQKCYFDNIGLSEMGFYVSPKIEYDMQYGQGEPYYVYSYATAVSEVEVDKKTGDIRVNKMTCAHDVGCVINPMLASAQVEGGCAQGVGYAIMENMVSEKGHIKTLGLSTYVIPTTRDFPEVKSIFVEDKSKDGPYGAKGLGEPSLMPVVASVVNAVSNAAGYQFDHVPVLPERVWEALNEKRSRDGESEVK</sequence>
<evidence type="ECO:0000313" key="6">
    <source>
        <dbReference type="Proteomes" id="UP000178735"/>
    </source>
</evidence>
<dbReference type="GO" id="GO:0016491">
    <property type="term" value="F:oxidoreductase activity"/>
    <property type="evidence" value="ECO:0007669"/>
    <property type="project" value="UniProtKB-KW"/>
</dbReference>
<dbReference type="AlphaFoldDB" id="A0A1F7WIB8"/>
<feature type="domain" description="Aldehyde oxidase/xanthine dehydrogenase a/b hammerhead" evidence="4">
    <location>
        <begin position="26"/>
        <end position="132"/>
    </location>
</feature>
<dbReference type="STRING" id="1817813.A2008_09510"/>
<keyword evidence="1" id="KW-0500">Molybdenum</keyword>
<dbReference type="Proteomes" id="UP000178735">
    <property type="component" value="Unassembled WGS sequence"/>
</dbReference>
<comment type="cofactor">
    <cofactor evidence="3">
        <name>Mo-molybdopterin cytosine dinucleotide</name>
        <dbReference type="ChEBI" id="CHEBI:71308"/>
    </cofactor>
</comment>
<protein>
    <recommendedName>
        <fullName evidence="4">Aldehyde oxidase/xanthine dehydrogenase a/b hammerhead domain-containing protein</fullName>
    </recommendedName>
</protein>
<dbReference type="Pfam" id="PF20256">
    <property type="entry name" value="MoCoBD_2"/>
    <property type="match status" value="1"/>
</dbReference>
<dbReference type="PANTHER" id="PTHR11908:SF132">
    <property type="entry name" value="ALDEHYDE OXIDASE 1-RELATED"/>
    <property type="match status" value="1"/>
</dbReference>
<evidence type="ECO:0000256" key="2">
    <source>
        <dbReference type="ARBA" id="ARBA00023002"/>
    </source>
</evidence>
<evidence type="ECO:0000256" key="1">
    <source>
        <dbReference type="ARBA" id="ARBA00022505"/>
    </source>
</evidence>
<dbReference type="SUPFAM" id="SSF54665">
    <property type="entry name" value="CO dehydrogenase molybdoprotein N-domain-like"/>
    <property type="match status" value="1"/>
</dbReference>
<dbReference type="EMBL" id="MGFH01000206">
    <property type="protein sequence ID" value="OGM02572.1"/>
    <property type="molecule type" value="Genomic_DNA"/>
</dbReference>
<dbReference type="InterPro" id="IPR046867">
    <property type="entry name" value="AldOxase/xan_DH_MoCoBD2"/>
</dbReference>
<evidence type="ECO:0000313" key="5">
    <source>
        <dbReference type="EMBL" id="OGM02572.1"/>
    </source>
</evidence>
<dbReference type="Pfam" id="PF02738">
    <property type="entry name" value="MoCoBD_1"/>
    <property type="match status" value="1"/>
</dbReference>
<evidence type="ECO:0000256" key="3">
    <source>
        <dbReference type="ARBA" id="ARBA00053029"/>
    </source>
</evidence>
<dbReference type="InterPro" id="IPR036856">
    <property type="entry name" value="Ald_Oxase/Xan_DH_a/b_sf"/>
</dbReference>
<dbReference type="InterPro" id="IPR037165">
    <property type="entry name" value="AldOxase/xan_DH_Mopterin-bd_sf"/>
</dbReference>
<dbReference type="FunFam" id="3.30.365.10:FF:000001">
    <property type="entry name" value="Xanthine dehydrogenase oxidase"/>
    <property type="match status" value="1"/>
</dbReference>
<keyword evidence="2" id="KW-0560">Oxidoreductase</keyword>
<evidence type="ECO:0000259" key="4">
    <source>
        <dbReference type="SMART" id="SM01008"/>
    </source>
</evidence>
<dbReference type="PANTHER" id="PTHR11908">
    <property type="entry name" value="XANTHINE DEHYDROGENASE"/>
    <property type="match status" value="1"/>
</dbReference>
<proteinExistence type="predicted"/>
<dbReference type="Gene3D" id="3.30.365.10">
    <property type="entry name" value="Aldehyde oxidase/xanthine dehydrogenase, molybdopterin binding domain"/>
    <property type="match status" value="4"/>
</dbReference>
<dbReference type="GO" id="GO:0005506">
    <property type="term" value="F:iron ion binding"/>
    <property type="evidence" value="ECO:0007669"/>
    <property type="project" value="InterPro"/>
</dbReference>
<dbReference type="InterPro" id="IPR000674">
    <property type="entry name" value="Ald_Oxase/Xan_DH_a/b"/>
</dbReference>
<dbReference type="Pfam" id="PF01315">
    <property type="entry name" value="Ald_Xan_dh_C"/>
    <property type="match status" value="1"/>
</dbReference>
<dbReference type="SUPFAM" id="SSF56003">
    <property type="entry name" value="Molybdenum cofactor-binding domain"/>
    <property type="match status" value="1"/>
</dbReference>
<reference evidence="5 6" key="1">
    <citation type="journal article" date="2016" name="Nat. Commun.">
        <title>Thousands of microbial genomes shed light on interconnected biogeochemical processes in an aquifer system.</title>
        <authorList>
            <person name="Anantharaman K."/>
            <person name="Brown C.T."/>
            <person name="Hug L.A."/>
            <person name="Sharon I."/>
            <person name="Castelle C.J."/>
            <person name="Probst A.J."/>
            <person name="Thomas B.C."/>
            <person name="Singh A."/>
            <person name="Wilkins M.J."/>
            <person name="Karaoz U."/>
            <person name="Brodie E.L."/>
            <person name="Williams K.H."/>
            <person name="Hubbard S.S."/>
            <person name="Banfield J.F."/>
        </authorList>
    </citation>
    <scope>NUCLEOTIDE SEQUENCE [LARGE SCALE GENOMIC DNA]</scope>
</reference>
<dbReference type="InterPro" id="IPR016208">
    <property type="entry name" value="Ald_Oxase/xanthine_DH-like"/>
</dbReference>
<comment type="caution">
    <text evidence="5">The sequence shown here is derived from an EMBL/GenBank/DDBJ whole genome shotgun (WGS) entry which is preliminary data.</text>
</comment>
<accession>A0A1F7WIB8</accession>
<name>A0A1F7WIB8_9BACT</name>
<dbReference type="Gene3D" id="3.90.1170.50">
    <property type="entry name" value="Aldehyde oxidase/xanthine dehydrogenase, a/b hammerhead"/>
    <property type="match status" value="1"/>
</dbReference>